<sequence length="122" mass="14253">MSEFKKERIEQYETLLREIWITSAKYLGMVSVNLLLERVVWEVSLEHKEIELLQYDQNGISCAKIAACLEENSDLPVEDMFMKFITRYVAILAKLLGHERAEEIKNKLKEEATGIPFSTREE</sequence>
<name>A0A2C6MJS3_9FIRM</name>
<dbReference type="Proteomes" id="UP000222564">
    <property type="component" value="Unassembled WGS sequence"/>
</dbReference>
<accession>A0A2C6MJS3</accession>
<keyword evidence="2" id="KW-1185">Reference proteome</keyword>
<dbReference type="AlphaFoldDB" id="A0A2C6MJS3"/>
<organism evidence="1 2">
    <name type="scientific">Desulforamulus profundi</name>
    <dbReference type="NCBI Taxonomy" id="1383067"/>
    <lineage>
        <taxon>Bacteria</taxon>
        <taxon>Bacillati</taxon>
        <taxon>Bacillota</taxon>
        <taxon>Clostridia</taxon>
        <taxon>Eubacteriales</taxon>
        <taxon>Peptococcaceae</taxon>
        <taxon>Desulforamulus</taxon>
    </lineage>
</organism>
<evidence type="ECO:0000313" key="1">
    <source>
        <dbReference type="EMBL" id="PHJ39786.1"/>
    </source>
</evidence>
<evidence type="ECO:0000313" key="2">
    <source>
        <dbReference type="Proteomes" id="UP000222564"/>
    </source>
</evidence>
<dbReference type="RefSeq" id="WP_099081938.1">
    <property type="nucleotide sequence ID" value="NZ_AWQQ01000007.1"/>
</dbReference>
<comment type="caution">
    <text evidence="1">The sequence shown here is derived from an EMBL/GenBank/DDBJ whole genome shotgun (WGS) entry which is preliminary data.</text>
</comment>
<reference evidence="1 2" key="1">
    <citation type="submission" date="2013-09" db="EMBL/GenBank/DDBJ databases">
        <title>Biodegradation of hydrocarbons in the deep terrestrial subsurface : characterization of a microbial consortium composed of two Desulfotomaculum species originating from a deep geological formation.</title>
        <authorList>
            <person name="Aullo T."/>
            <person name="Berlendis S."/>
            <person name="Lascourreges J.-F."/>
            <person name="Dessort D."/>
            <person name="Saint-Laurent S."/>
            <person name="Schraauwers B."/>
            <person name="Mas J."/>
            <person name="Magot M."/>
            <person name="Ranchou-Peyruse A."/>
        </authorList>
    </citation>
    <scope>NUCLEOTIDE SEQUENCE [LARGE SCALE GENOMIC DNA]</scope>
    <source>
        <strain evidence="1 2">Bs107</strain>
    </source>
</reference>
<protein>
    <submittedName>
        <fullName evidence="1">Uncharacterized protein</fullName>
    </submittedName>
</protein>
<dbReference type="EMBL" id="AWQQ01000007">
    <property type="protein sequence ID" value="PHJ39786.1"/>
    <property type="molecule type" value="Genomic_DNA"/>
</dbReference>
<dbReference type="OrthoDB" id="1786762at2"/>
<gene>
    <name evidence="1" type="ORF">P378_00915</name>
</gene>
<proteinExistence type="predicted"/>